<dbReference type="Pfam" id="PF01510">
    <property type="entry name" value="Amidase_2"/>
    <property type="match status" value="1"/>
</dbReference>
<dbReference type="PANTHER" id="PTHR30417">
    <property type="entry name" value="N-ACETYLMURAMOYL-L-ALANINE AMIDASE AMID"/>
    <property type="match status" value="1"/>
</dbReference>
<accession>A0A6J4LD38</accession>
<dbReference type="InterPro" id="IPR002502">
    <property type="entry name" value="Amidase_domain"/>
</dbReference>
<dbReference type="InterPro" id="IPR023346">
    <property type="entry name" value="Lysozyme-like_dom_sf"/>
</dbReference>
<dbReference type="GO" id="GO:0071555">
    <property type="term" value="P:cell wall organization"/>
    <property type="evidence" value="ECO:0007669"/>
    <property type="project" value="UniProtKB-KW"/>
</dbReference>
<dbReference type="InterPro" id="IPR036366">
    <property type="entry name" value="PGBDSf"/>
</dbReference>
<evidence type="ECO:0000256" key="2">
    <source>
        <dbReference type="ARBA" id="ARBA00007553"/>
    </source>
</evidence>
<protein>
    <recommendedName>
        <fullName evidence="3">N-acetylmuramoyl-L-alanine amidase</fullName>
        <ecNumber evidence="3">3.5.1.28</ecNumber>
    </recommendedName>
</protein>
<evidence type="ECO:0000256" key="1">
    <source>
        <dbReference type="ARBA" id="ARBA00001561"/>
    </source>
</evidence>
<dbReference type="SUPFAM" id="SSF47090">
    <property type="entry name" value="PGBD-like"/>
    <property type="match status" value="2"/>
</dbReference>
<dbReference type="Gene3D" id="3.40.80.10">
    <property type="entry name" value="Peptidoglycan recognition protein-like"/>
    <property type="match status" value="1"/>
</dbReference>
<dbReference type="GO" id="GO:0009254">
    <property type="term" value="P:peptidoglycan turnover"/>
    <property type="evidence" value="ECO:0007669"/>
    <property type="project" value="TreeGrafter"/>
</dbReference>
<feature type="domain" description="N-acetylmuramoyl-L-alanine amidase" evidence="6">
    <location>
        <begin position="27"/>
        <end position="167"/>
    </location>
</feature>
<gene>
    <name evidence="7" type="ORF">AVDCRST_MAG68-2278</name>
</gene>
<dbReference type="SUPFAM" id="SSF55846">
    <property type="entry name" value="N-acetylmuramoyl-L-alanine amidase-like"/>
    <property type="match status" value="1"/>
</dbReference>
<sequence>MENRLIWLPKVLLDAGLKVSLVKGWEDRAVPGKEMGKVTGVICHHTGTEADGNMPTLETLKRGRSDLSGPLAQLGLGRDGTFYVVAAGFCHHAGEGAWKGIRAGNRAFIGIEAENRGTRADFPWPKAQMDAYMRGVAAILEHIGAGPEFCVGHLEWALPAGRKTDPIFDMDAFRAGVAKAMKGELTLPLIPAREPGSKGRRTLRRGMTDALVKMIQQRLGVAPLGIFGPQTEAAVRRFQREHGLLADGIVGPRTWAALDAAPAVEPGASPLDLQHTPSLAGPGDMPLEDAIALLREITGVGAGFGGGTTLAVQRALGAVFLLNPSDDVDGAAGPRTQAGWQLFRRASGLPPNAVIDVAGARRLADAAAAPDSFVGRLAVRIPPEYEFRRGHRAENEARSVEAIGAAAHDLGLSRPQLAYVLATAEHESDRFATLEEYASGAAYEGRSDLGNTQPGDGPRFKGRGYVQLTGRNHYRQYARLSGIHLELLPPVLTNWPALSAWVLVDGMWRGAYTGGRLDGFVSSGRTDFHNARRVVNGLDRADRIAARAEAWLKKLP</sequence>
<dbReference type="PANTHER" id="PTHR30417:SF1">
    <property type="entry name" value="N-ACETYLMURAMOYL-L-ALANINE AMIDASE AMID"/>
    <property type="match status" value="1"/>
</dbReference>
<dbReference type="InterPro" id="IPR036505">
    <property type="entry name" value="Amidase/PGRP_sf"/>
</dbReference>
<dbReference type="SMART" id="SM00644">
    <property type="entry name" value="Ami_2"/>
    <property type="match status" value="1"/>
</dbReference>
<dbReference type="GO" id="GO:0008745">
    <property type="term" value="F:N-acetylmuramoyl-L-alanine amidase activity"/>
    <property type="evidence" value="ECO:0007669"/>
    <property type="project" value="UniProtKB-EC"/>
</dbReference>
<comment type="similarity">
    <text evidence="2">Belongs to the N-acetylmuramoyl-L-alanine amidase 2 family.</text>
</comment>
<evidence type="ECO:0000259" key="6">
    <source>
        <dbReference type="SMART" id="SM00644"/>
    </source>
</evidence>
<dbReference type="Pfam" id="PF01471">
    <property type="entry name" value="PG_binding_1"/>
    <property type="match status" value="1"/>
</dbReference>
<dbReference type="AlphaFoldDB" id="A0A6J4LD38"/>
<name>A0A6J4LD38_9BACT</name>
<dbReference type="InterPro" id="IPR051206">
    <property type="entry name" value="NAMLAA_amidase_2"/>
</dbReference>
<keyword evidence="5" id="KW-0961">Cell wall biogenesis/degradation</keyword>
<dbReference type="GO" id="GO:0009253">
    <property type="term" value="P:peptidoglycan catabolic process"/>
    <property type="evidence" value="ECO:0007669"/>
    <property type="project" value="InterPro"/>
</dbReference>
<dbReference type="EMBL" id="CADCTW010000111">
    <property type="protein sequence ID" value="CAA9328454.1"/>
    <property type="molecule type" value="Genomic_DNA"/>
</dbReference>
<comment type="catalytic activity">
    <reaction evidence="1">
        <text>Hydrolyzes the link between N-acetylmuramoyl residues and L-amino acid residues in certain cell-wall glycopeptides.</text>
        <dbReference type="EC" id="3.5.1.28"/>
    </reaction>
</comment>
<proteinExistence type="inferred from homology"/>
<dbReference type="Gene3D" id="1.10.101.10">
    <property type="entry name" value="PGBD-like superfamily/PGBD"/>
    <property type="match status" value="1"/>
</dbReference>
<dbReference type="Gene3D" id="1.10.530.10">
    <property type="match status" value="1"/>
</dbReference>
<evidence type="ECO:0000256" key="3">
    <source>
        <dbReference type="ARBA" id="ARBA00011901"/>
    </source>
</evidence>
<dbReference type="InterPro" id="IPR002477">
    <property type="entry name" value="Peptidoglycan-bd-like"/>
</dbReference>
<dbReference type="EC" id="3.5.1.28" evidence="3"/>
<keyword evidence="4" id="KW-0378">Hydrolase</keyword>
<reference evidence="7" key="1">
    <citation type="submission" date="2020-02" db="EMBL/GenBank/DDBJ databases">
        <authorList>
            <person name="Meier V. D."/>
        </authorList>
    </citation>
    <scope>NUCLEOTIDE SEQUENCE</scope>
    <source>
        <strain evidence="7">AVDCRST_MAG68</strain>
    </source>
</reference>
<evidence type="ECO:0000256" key="4">
    <source>
        <dbReference type="ARBA" id="ARBA00022801"/>
    </source>
</evidence>
<evidence type="ECO:0000256" key="5">
    <source>
        <dbReference type="ARBA" id="ARBA00023316"/>
    </source>
</evidence>
<dbReference type="InterPro" id="IPR036365">
    <property type="entry name" value="PGBD-like_sf"/>
</dbReference>
<dbReference type="SUPFAM" id="SSF53955">
    <property type="entry name" value="Lysozyme-like"/>
    <property type="match status" value="1"/>
</dbReference>
<organism evidence="7">
    <name type="scientific">uncultured Gemmatimonadota bacterium</name>
    <dbReference type="NCBI Taxonomy" id="203437"/>
    <lineage>
        <taxon>Bacteria</taxon>
        <taxon>Pseudomonadati</taxon>
        <taxon>Gemmatimonadota</taxon>
        <taxon>environmental samples</taxon>
    </lineage>
</organism>
<evidence type="ECO:0000313" key="7">
    <source>
        <dbReference type="EMBL" id="CAA9328454.1"/>
    </source>
</evidence>